<proteinExistence type="predicted"/>
<dbReference type="PRINTS" id="PR00368">
    <property type="entry name" value="FADPNR"/>
</dbReference>
<dbReference type="InterPro" id="IPR051209">
    <property type="entry name" value="FAD-bind_Monooxygenase_sf"/>
</dbReference>
<dbReference type="Gene3D" id="3.50.50.60">
    <property type="entry name" value="FAD/NAD(P)-binding domain"/>
    <property type="match status" value="2"/>
</dbReference>
<evidence type="ECO:0000313" key="2">
    <source>
        <dbReference type="Proteomes" id="UP000581688"/>
    </source>
</evidence>
<dbReference type="RefSeq" id="WP_217423882.1">
    <property type="nucleotide sequence ID" value="NZ_CADDWK010000007.1"/>
</dbReference>
<keyword evidence="2" id="KW-1185">Reference proteome</keyword>
<dbReference type="EMBL" id="JACHGH010000001">
    <property type="protein sequence ID" value="MBB6451695.1"/>
    <property type="molecule type" value="Genomic_DNA"/>
</dbReference>
<dbReference type="PRINTS" id="PR00469">
    <property type="entry name" value="PNDRDTASEII"/>
</dbReference>
<dbReference type="PANTHER" id="PTHR42877:SF4">
    <property type="entry name" value="FAD_NAD(P)-BINDING DOMAIN-CONTAINING PROTEIN-RELATED"/>
    <property type="match status" value="1"/>
</dbReference>
<protein>
    <submittedName>
        <fullName evidence="1">Cation diffusion facilitator CzcD-associated flavoprotein CzcO</fullName>
    </submittedName>
</protein>
<comment type="caution">
    <text evidence="1">The sequence shown here is derived from an EMBL/GenBank/DDBJ whole genome shotgun (WGS) entry which is preliminary data.</text>
</comment>
<dbReference type="Proteomes" id="UP000581688">
    <property type="component" value="Unassembled WGS sequence"/>
</dbReference>
<reference evidence="1 2" key="1">
    <citation type="submission" date="2020-08" db="EMBL/GenBank/DDBJ databases">
        <title>Genomic Encyclopedia of Type Strains, Phase IV (KMG-IV): sequencing the most valuable type-strain genomes for metagenomic binning, comparative biology and taxonomic classification.</title>
        <authorList>
            <person name="Goeker M."/>
        </authorList>
    </citation>
    <scope>NUCLEOTIDE SEQUENCE [LARGE SCALE GENOMIC DNA]</scope>
    <source>
        <strain evidence="1 2">DSM 19612</strain>
    </source>
</reference>
<dbReference type="Pfam" id="PF13738">
    <property type="entry name" value="Pyr_redox_3"/>
    <property type="match status" value="1"/>
</dbReference>
<dbReference type="InterPro" id="IPR036188">
    <property type="entry name" value="FAD/NAD-bd_sf"/>
</dbReference>
<dbReference type="SUPFAM" id="SSF51905">
    <property type="entry name" value="FAD/NAD(P)-binding domain"/>
    <property type="match status" value="2"/>
</dbReference>
<gene>
    <name evidence="1" type="ORF">HNQ94_000116</name>
</gene>
<organism evidence="1 2">
    <name type="scientific">Salirhabdus euzebyi</name>
    <dbReference type="NCBI Taxonomy" id="394506"/>
    <lineage>
        <taxon>Bacteria</taxon>
        <taxon>Bacillati</taxon>
        <taxon>Bacillota</taxon>
        <taxon>Bacilli</taxon>
        <taxon>Bacillales</taxon>
        <taxon>Bacillaceae</taxon>
        <taxon>Salirhabdus</taxon>
    </lineage>
</organism>
<name>A0A841Q1K4_9BACI</name>
<accession>A0A841Q1K4</accession>
<evidence type="ECO:0000313" key="1">
    <source>
        <dbReference type="EMBL" id="MBB6451695.1"/>
    </source>
</evidence>
<dbReference type="PANTHER" id="PTHR42877">
    <property type="entry name" value="L-ORNITHINE N(5)-MONOOXYGENASE-RELATED"/>
    <property type="match status" value="1"/>
</dbReference>
<sequence>MNNMTLDTPVYRRTNIIIIGSGFAGIAAAVRLKQAGEDDFLILERDSDVGGVWRDNSYPGCACDVESHLYSLSFAPNPNWSRKFSSQQEIYAYLRDCARKFGLIDHLHFQHEVKGMEWREESGEWIVATSQGDFKAQMVIGAFGALSDPAIPKLKGLDEFHGEAFHSSTWPKDFDPKGKRVAVVGTGASAIQFIPAIQPDVDSMTVFQRTPAWVVPRLDDDISPAKQKWYRRVPFLQKLTRLGIYMRRELYGIPFRNPKYMKIVKKAAIDNIHRAVKDPVLREKLTPSYTIGCKRILQSNTYYRAMAASNVNVVTSGVVEVNGDSIIAADGTEVKVDAIIFGTGFQITNIPFAEYILGKDGRSMADVWDGSPEAYLGTTVAGFPNLFIIQGPNTGLGHSSVIYMMESQMKHIMKVLKYMRKKKLDVMEPHLSAQKRFVAETEKSMKGTVWTSGGCQSWYLDKTGRNSTLWPGSTFAFRRLVAKLKKKDYEVRRVAAITADNRPTLHNVSNLD</sequence>
<dbReference type="AlphaFoldDB" id="A0A841Q1K4"/>